<dbReference type="GO" id="GO:0046872">
    <property type="term" value="F:metal ion binding"/>
    <property type="evidence" value="ECO:0007669"/>
    <property type="project" value="InterPro"/>
</dbReference>
<organism evidence="2">
    <name type="scientific">uncultured Acidimicrobiales bacterium</name>
    <dbReference type="NCBI Taxonomy" id="310071"/>
    <lineage>
        <taxon>Bacteria</taxon>
        <taxon>Bacillati</taxon>
        <taxon>Actinomycetota</taxon>
        <taxon>Acidimicrobiia</taxon>
        <taxon>Acidimicrobiales</taxon>
        <taxon>environmental samples</taxon>
    </lineage>
</organism>
<dbReference type="InterPro" id="IPR024344">
    <property type="entry name" value="MDMPI_metal-binding"/>
</dbReference>
<sequence length="41" mass="4328">MTSPVDLEPAARRLANLVEAVDQDALAQPTPCETYTVGGAR</sequence>
<feature type="domain" description="Mycothiol-dependent maleylpyruvate isomerase metal-binding" evidence="1">
    <location>
        <begin position="7"/>
        <end position="38"/>
    </location>
</feature>
<evidence type="ECO:0000313" key="2">
    <source>
        <dbReference type="EMBL" id="CAA9270698.1"/>
    </source>
</evidence>
<reference evidence="2" key="1">
    <citation type="submission" date="2020-02" db="EMBL/GenBank/DDBJ databases">
        <authorList>
            <person name="Meier V. D."/>
        </authorList>
    </citation>
    <scope>NUCLEOTIDE SEQUENCE</scope>
    <source>
        <strain evidence="2">AVDCRST_MAG76</strain>
    </source>
</reference>
<dbReference type="EMBL" id="CADCSZ010000199">
    <property type="protein sequence ID" value="CAA9270698.1"/>
    <property type="molecule type" value="Genomic_DNA"/>
</dbReference>
<accession>A0A6J4J718</accession>
<evidence type="ECO:0000259" key="1">
    <source>
        <dbReference type="Pfam" id="PF11716"/>
    </source>
</evidence>
<protein>
    <recommendedName>
        <fullName evidence="1">Mycothiol-dependent maleylpyruvate isomerase metal-binding domain-containing protein</fullName>
    </recommendedName>
</protein>
<proteinExistence type="predicted"/>
<gene>
    <name evidence="2" type="ORF">AVDCRST_MAG76-3355</name>
</gene>
<name>A0A6J4J718_9ACTN</name>
<dbReference type="Pfam" id="PF11716">
    <property type="entry name" value="MDMPI_N"/>
    <property type="match status" value="1"/>
</dbReference>
<dbReference type="AlphaFoldDB" id="A0A6J4J718"/>